<protein>
    <submittedName>
        <fullName evidence="7">NRPS</fullName>
    </submittedName>
</protein>
<dbReference type="Pfam" id="PF08242">
    <property type="entry name" value="Methyltransf_12"/>
    <property type="match status" value="1"/>
</dbReference>
<evidence type="ECO:0000259" key="6">
    <source>
        <dbReference type="PROSITE" id="PS50075"/>
    </source>
</evidence>
<dbReference type="InterPro" id="IPR001242">
    <property type="entry name" value="Condensation_dom"/>
</dbReference>
<dbReference type="InterPro" id="IPR029058">
    <property type="entry name" value="AB_hydrolase_fold"/>
</dbReference>
<dbReference type="EMBL" id="JAKJXP020000005">
    <property type="protein sequence ID" value="KAK7756790.1"/>
    <property type="molecule type" value="Genomic_DNA"/>
</dbReference>
<accession>A0AAN9V2A3</accession>
<dbReference type="InterPro" id="IPR036736">
    <property type="entry name" value="ACP-like_sf"/>
</dbReference>
<gene>
    <name evidence="7" type="ORF">SLS62_001233</name>
</gene>
<dbReference type="NCBIfam" id="TIGR01733">
    <property type="entry name" value="AA-adenyl-dom"/>
    <property type="match status" value="1"/>
</dbReference>
<dbReference type="SUPFAM" id="SSF52777">
    <property type="entry name" value="CoA-dependent acyltransferases"/>
    <property type="match status" value="2"/>
</dbReference>
<dbReference type="PROSITE" id="PS00455">
    <property type="entry name" value="AMP_BINDING"/>
    <property type="match status" value="1"/>
</dbReference>
<dbReference type="InterPro" id="IPR020806">
    <property type="entry name" value="PKS_PP-bd"/>
</dbReference>
<keyword evidence="3" id="KW-0436">Ligase</keyword>
<dbReference type="Pfam" id="PF00550">
    <property type="entry name" value="PP-binding"/>
    <property type="match status" value="2"/>
</dbReference>
<dbReference type="InterPro" id="IPR025110">
    <property type="entry name" value="AMP-bd_C"/>
</dbReference>
<dbReference type="SUPFAM" id="SSF53474">
    <property type="entry name" value="alpha/beta-Hydrolases"/>
    <property type="match status" value="1"/>
</dbReference>
<feature type="domain" description="Carrier" evidence="6">
    <location>
        <begin position="560"/>
        <end position="639"/>
    </location>
</feature>
<dbReference type="InterPro" id="IPR023213">
    <property type="entry name" value="CAT-like_dom_sf"/>
</dbReference>
<dbReference type="InterPro" id="IPR009081">
    <property type="entry name" value="PP-bd_ACP"/>
</dbReference>
<evidence type="ECO:0000313" key="7">
    <source>
        <dbReference type="EMBL" id="KAK7756790.1"/>
    </source>
</evidence>
<feature type="domain" description="Carrier" evidence="6">
    <location>
        <begin position="2091"/>
        <end position="2166"/>
    </location>
</feature>
<dbReference type="PANTHER" id="PTHR45527">
    <property type="entry name" value="NONRIBOSOMAL PEPTIDE SYNTHETASE"/>
    <property type="match status" value="1"/>
</dbReference>
<evidence type="ECO:0000256" key="2">
    <source>
        <dbReference type="ARBA" id="ARBA00022553"/>
    </source>
</evidence>
<dbReference type="Gene3D" id="3.30.300.30">
    <property type="match status" value="2"/>
</dbReference>
<evidence type="ECO:0000313" key="8">
    <source>
        <dbReference type="Proteomes" id="UP001320420"/>
    </source>
</evidence>
<dbReference type="InterPro" id="IPR010071">
    <property type="entry name" value="AA_adenyl_dom"/>
</dbReference>
<dbReference type="Pfam" id="PF00668">
    <property type="entry name" value="Condensation"/>
    <property type="match status" value="1"/>
</dbReference>
<dbReference type="GO" id="GO:0043041">
    <property type="term" value="P:amino acid activation for nonribosomal peptide biosynthetic process"/>
    <property type="evidence" value="ECO:0007669"/>
    <property type="project" value="TreeGrafter"/>
</dbReference>
<dbReference type="Gene3D" id="3.30.559.10">
    <property type="entry name" value="Chloramphenicol acetyltransferase-like domain"/>
    <property type="match status" value="1"/>
</dbReference>
<dbReference type="Gene3D" id="1.10.1200.10">
    <property type="entry name" value="ACP-like"/>
    <property type="match status" value="2"/>
</dbReference>
<proteinExistence type="predicted"/>
<evidence type="ECO:0000256" key="4">
    <source>
        <dbReference type="ARBA" id="ARBA00022737"/>
    </source>
</evidence>
<dbReference type="SUPFAM" id="SSF47336">
    <property type="entry name" value="ACP-like"/>
    <property type="match status" value="1"/>
</dbReference>
<evidence type="ECO:0000256" key="5">
    <source>
        <dbReference type="SAM" id="MobiDB-lite"/>
    </source>
</evidence>
<keyword evidence="2" id="KW-0597">Phosphoprotein</keyword>
<sequence length="2488" mass="274164">MGDRDHIEPPGRLEQLLYVQALEHPDTAAIEDEQGTLDYQTALLYAQRIAHELLSTVPKQAIQPHDSANVGLCLHKGSSAIVALFGILIAGCCYVPLQIEAGADRLRRVVELARLQTILVDNDTLQPLSDKLHQTEVDNVRPRLLNVQALLASAAGHASPPPLLGRETPTSANNSTAAYTIFSSGTTGVPKGIMMSHSSVLQYLEASKDTFKARRHDRWLHAAPYTFDVSVEEIFVPLAAGACIVCQPRQGLETLTGYLDFLRASRITAVSMPTALWHRLSAHLVDNTEDELPSDLRLVVIGGEAARIDAYRQWLSVTKGRAVELINAYGPTETCVSATFGTSFARDDKILSIGNTLPGMRAYIVERGSNSALVPDGQVGRLLLSGPQLALGYLGDKILTASKFFPNPFAEEASANPPYDRVYDTGDLVMRTPTGELTFCGRVDMQLQVRGQRVEAEGVESVLASCPSVVEASILVTEEQGTEAMVAFLVPHEGHAEEDVLQQAEIRCAADLMPFEKPSHFVMLAKLPLTANGKVDKVALAKAWASQKEKYASLHHRFTPLKTDTEKALADLWSEVLCLERSSIHLGGQSTLVELGGHSLTLVSLTSKIFKYFQLRVTVTELARHQELSEMAAFLDSLPRRSAVERPPPESYTADRHFDLTLPQEQLYLAQSKEPHSPFFNDGVAIEIEGWCDLRRLETAVQKTVQRHEALRCVLVRADNGDKVQQCLLPWSPSLWESMWHLQTVQASDLEGVSTEIFSAPLDLFRGPLVKVHLLQEEGGRRSVLIVQAHHIIWDGFSDGIFLEELAALYRDPDTALETPAPFRAILQSLSMRRDASATGELSAYLRNVPEAVDLPADLAPPPNKSYSRGGVVRFSWDSESVRQAASAIPGKNVTRTSLALAVYATVLRRFAGGQNDFTLGIPMANRTTAEVASTIGFFVNMLPFRLQAEEEHRLVDVLDAVEAGLATLFRNQDVVLADVYRRQEGSGSTHERLLKFCFSFQNAPEGRLSPECTFKRWPLHNGAARAELTCFTELCADGSIAGELEYDADLFERDTMTSMADCMAHTLQEIAWRQAWECPLSHLTLVKSQPEDNIPVIVSENMVQSTINLGIYLLGAIESHAHDVAIVDEVSHCCITYMELAQKAKSLAQRIRINSYSTGNAGPVLLLLRRSWEVPVAQIASALANRPWICCDVDQPRERTTRIISQSKPSCIIAQQKVIDELYVELSECPVPIIYTAEAFDGDSDTHGDSGANEATDNLAYIIYTSGTTGTPKGVAIEQHSFIAFLEHIKSWLTQPGAPSSFSSILTSNTAFDGSLSQIYSALTTGGRLIIAKSGGEQDGEYVAATLDKYAVNYLCTTTAALRLWMTQAAESCPRFFGSHFRYILLGGDELAPKFISQIFSRSRCPAQVEIKNVYGPTEGTIFSSYGTYRLPDLTWLERRRRSPIDTVLPSADISIVGPNLRELPAGAVGEIVIWGTCLAREYIDLPEVNAAKFIIRGGLRGWKTGDLGRKTPSGEFEVLGRLDSMRKILGGFRVDMEETKLAIMGHDRVRECHVSTVEEESDGVKENKLVAHIVLHPSEEQSTLRLSNDLETVANYQTMFTDVNQSLEEYSEEEVDLSFDYRGWASSFDRSTIPKEDMKEWVDCTVARILEQECFKDGNRPRVAEIGCGTGMILFSLAAKVSSYYGADLAAPTADQVQRQARKLGYSHIRTAALPAHDFDNGLDPEEKFDLIICNSVAQYFPSLAYLDNVIRRARTRLAPGGSLFMGDIRHGGLKMQHAATSAFFRGAKTVSELRQSMADILEKDKELQIDPSFFVARCGRPDRLFPGDFRIELRRGMAPTEMTLFRYDAVLMTTTEHDIPPARFQTVDWRHDWVSEPHLLPPVRPGADAEVIVFPELPNKRIQTSDCLKSIADTESKHDDDCQISTLLLRDCRKTQIAWDPEALLSQVQAEGFQGIILPSPSSPASFDFIIAPSSFLAAARSWALTRLASAPVLSPAEQQQNPCQRALMPSVDRRGLFSHLFHKVPRYMIPHYVICVDQLPLAGTGKVDTKQLPRPGPGDVFSGTFASRRQRSADDDKGDGSVSKEVLPLAQKIAAIFTEVLNKSEEDRCSVHDDFFFSGGHSIIAAKAVQVIRKRLGLVVPFTAILAHPTPATLATRLAEIGRFQDQASDVPPPMMLLQPSKTSPPQTDMVVMHPIGGGLLPMAGLVDAIGARFDQIRILGIPWSQEHVGEAQTIDDVAQIYAGILSDFCSRRATSANKLFFVGWSFGGTLVYEACKRLRLTDRAAIQVVLLDAPTVEIAVGNIDPRALAAENYAEQVVEYIASRNATVDTHGKSLSSRQGASHETVQRAFLDHNIDPQTDLRSLPPLVRQSLLVPAWVTDTDLVEALRGLQKNLQVICGSSRQESRESMLIPGNLEVSIFQLQARDGLGVRLASADLGWEAELARQDGKVDWVQHIVDGGHDELLLSPMSRKVVEIIAEKVTI</sequence>
<dbReference type="GO" id="GO:0009403">
    <property type="term" value="P:toxin biosynthetic process"/>
    <property type="evidence" value="ECO:0007669"/>
    <property type="project" value="UniProtKB-ARBA"/>
</dbReference>
<dbReference type="Gene3D" id="3.40.50.150">
    <property type="entry name" value="Vaccinia Virus protein VP39"/>
    <property type="match status" value="1"/>
</dbReference>
<dbReference type="InterPro" id="IPR045851">
    <property type="entry name" value="AMP-bd_C_sf"/>
</dbReference>
<feature type="region of interest" description="Disordered" evidence="5">
    <location>
        <begin position="2052"/>
        <end position="2086"/>
    </location>
</feature>
<dbReference type="InterPro" id="IPR029063">
    <property type="entry name" value="SAM-dependent_MTases_sf"/>
</dbReference>
<dbReference type="InterPro" id="IPR013217">
    <property type="entry name" value="Methyltransf_12"/>
</dbReference>
<dbReference type="InterPro" id="IPR020845">
    <property type="entry name" value="AMP-binding_CS"/>
</dbReference>
<dbReference type="GO" id="GO:0005737">
    <property type="term" value="C:cytoplasm"/>
    <property type="evidence" value="ECO:0007669"/>
    <property type="project" value="TreeGrafter"/>
</dbReference>
<dbReference type="SMART" id="SM00823">
    <property type="entry name" value="PKS_PP"/>
    <property type="match status" value="2"/>
</dbReference>
<dbReference type="PANTHER" id="PTHR45527:SF1">
    <property type="entry name" value="FATTY ACID SYNTHASE"/>
    <property type="match status" value="1"/>
</dbReference>
<dbReference type="SUPFAM" id="SSF56801">
    <property type="entry name" value="Acetyl-CoA synthetase-like"/>
    <property type="match status" value="2"/>
</dbReference>
<dbReference type="CDD" id="cd05930">
    <property type="entry name" value="A_NRPS"/>
    <property type="match status" value="1"/>
</dbReference>
<dbReference type="Gene3D" id="3.30.559.30">
    <property type="entry name" value="Nonribosomal peptide synthetase, condensation domain"/>
    <property type="match status" value="1"/>
</dbReference>
<evidence type="ECO:0000256" key="1">
    <source>
        <dbReference type="ARBA" id="ARBA00022450"/>
    </source>
</evidence>
<dbReference type="SUPFAM" id="SSF53335">
    <property type="entry name" value="S-adenosyl-L-methionine-dependent methyltransferases"/>
    <property type="match status" value="1"/>
</dbReference>
<keyword evidence="8" id="KW-1185">Reference proteome</keyword>
<dbReference type="InterPro" id="IPR042099">
    <property type="entry name" value="ANL_N_sf"/>
</dbReference>
<dbReference type="PROSITE" id="PS50075">
    <property type="entry name" value="CARRIER"/>
    <property type="match status" value="2"/>
</dbReference>
<keyword evidence="4" id="KW-0677">Repeat</keyword>
<dbReference type="GO" id="GO:0016874">
    <property type="term" value="F:ligase activity"/>
    <property type="evidence" value="ECO:0007669"/>
    <property type="project" value="UniProtKB-KW"/>
</dbReference>
<dbReference type="Gene3D" id="3.40.50.1820">
    <property type="entry name" value="alpha/beta hydrolase"/>
    <property type="match status" value="1"/>
</dbReference>
<dbReference type="Proteomes" id="UP001320420">
    <property type="component" value="Unassembled WGS sequence"/>
</dbReference>
<dbReference type="Gene3D" id="3.40.50.12780">
    <property type="entry name" value="N-terminal domain of ligase-like"/>
    <property type="match status" value="2"/>
</dbReference>
<comment type="caution">
    <text evidence="7">The sequence shown here is derived from an EMBL/GenBank/DDBJ whole genome shotgun (WGS) entry which is preliminary data.</text>
</comment>
<dbReference type="GO" id="GO:0031177">
    <property type="term" value="F:phosphopantetheine binding"/>
    <property type="evidence" value="ECO:0007669"/>
    <property type="project" value="InterPro"/>
</dbReference>
<organism evidence="7 8">
    <name type="scientific">Diatrype stigma</name>
    <dbReference type="NCBI Taxonomy" id="117547"/>
    <lineage>
        <taxon>Eukaryota</taxon>
        <taxon>Fungi</taxon>
        <taxon>Dikarya</taxon>
        <taxon>Ascomycota</taxon>
        <taxon>Pezizomycotina</taxon>
        <taxon>Sordariomycetes</taxon>
        <taxon>Xylariomycetidae</taxon>
        <taxon>Xylariales</taxon>
        <taxon>Diatrypaceae</taxon>
        <taxon>Diatrype</taxon>
    </lineage>
</organism>
<keyword evidence="1" id="KW-0596">Phosphopantetheine</keyword>
<dbReference type="InterPro" id="IPR000873">
    <property type="entry name" value="AMP-dep_synth/lig_dom"/>
</dbReference>
<name>A0AAN9V2A3_9PEZI</name>
<evidence type="ECO:0000256" key="3">
    <source>
        <dbReference type="ARBA" id="ARBA00022598"/>
    </source>
</evidence>
<dbReference type="CDD" id="cd02440">
    <property type="entry name" value="AdoMet_MTases"/>
    <property type="match status" value="1"/>
</dbReference>
<dbReference type="Pfam" id="PF00501">
    <property type="entry name" value="AMP-binding"/>
    <property type="match status" value="2"/>
</dbReference>
<reference evidence="7 8" key="1">
    <citation type="submission" date="2024-02" db="EMBL/GenBank/DDBJ databases">
        <title>De novo assembly and annotation of 12 fungi associated with fruit tree decline syndrome in Ontario, Canada.</title>
        <authorList>
            <person name="Sulman M."/>
            <person name="Ellouze W."/>
            <person name="Ilyukhin E."/>
        </authorList>
    </citation>
    <scope>NUCLEOTIDE SEQUENCE [LARGE SCALE GENOMIC DNA]</scope>
    <source>
        <strain evidence="7 8">M11/M66-122</strain>
    </source>
</reference>
<dbReference type="Pfam" id="PF13193">
    <property type="entry name" value="AMP-binding_C"/>
    <property type="match status" value="1"/>
</dbReference>